<organism evidence="2 5">
    <name type="scientific">Yersinia pekkanenii</name>
    <dbReference type="NCBI Taxonomy" id="1288385"/>
    <lineage>
        <taxon>Bacteria</taxon>
        <taxon>Pseudomonadati</taxon>
        <taxon>Pseudomonadota</taxon>
        <taxon>Gammaproteobacteria</taxon>
        <taxon>Enterobacterales</taxon>
        <taxon>Yersiniaceae</taxon>
        <taxon>Yersinia</taxon>
    </lineage>
</organism>
<accession>A0A0T9QU04</accession>
<evidence type="ECO:0000313" key="4">
    <source>
        <dbReference type="Proteomes" id="UP000044625"/>
    </source>
</evidence>
<gene>
    <name evidence="2" type="primary">hmuT2</name>
    <name evidence="2" type="ORF">ERS008529_03601</name>
    <name evidence="3" type="ORF">ERS137968_03040</name>
</gene>
<dbReference type="Proteomes" id="UP000044625">
    <property type="component" value="Unassembled WGS sequence"/>
</dbReference>
<dbReference type="PANTHER" id="PTHR30535:SF4">
    <property type="entry name" value="HEMIN-BINDING PERIPLASMIC PROTEIN HMUT"/>
    <property type="match status" value="1"/>
</dbReference>
<dbReference type="PROSITE" id="PS50983">
    <property type="entry name" value="FE_B12_PBP"/>
    <property type="match status" value="1"/>
</dbReference>
<dbReference type="Pfam" id="PF01497">
    <property type="entry name" value="Peripla_BP_2"/>
    <property type="match status" value="1"/>
</dbReference>
<evidence type="ECO:0000313" key="3">
    <source>
        <dbReference type="EMBL" id="CRY67943.1"/>
    </source>
</evidence>
<name>A0A0T9QU04_9GAMM</name>
<dbReference type="SUPFAM" id="SSF53807">
    <property type="entry name" value="Helical backbone' metal receptor"/>
    <property type="match status" value="1"/>
</dbReference>
<dbReference type="CDD" id="cd01149">
    <property type="entry name" value="HutB"/>
    <property type="match status" value="1"/>
</dbReference>
<dbReference type="Gene3D" id="3.40.50.1980">
    <property type="entry name" value="Nitrogenase molybdenum iron protein domain"/>
    <property type="match status" value="2"/>
</dbReference>
<protein>
    <submittedName>
        <fullName evidence="2">Hemin-binding periplasmic protein</fullName>
    </submittedName>
</protein>
<dbReference type="PANTHER" id="PTHR30535">
    <property type="entry name" value="VITAMIN B12-BINDING PROTEIN"/>
    <property type="match status" value="1"/>
</dbReference>
<dbReference type="EMBL" id="CQAZ01000038">
    <property type="protein sequence ID" value="CNI28630.1"/>
    <property type="molecule type" value="Genomic_DNA"/>
</dbReference>
<evidence type="ECO:0000313" key="2">
    <source>
        <dbReference type="EMBL" id="CNI28630.1"/>
    </source>
</evidence>
<dbReference type="Proteomes" id="UP000045840">
    <property type="component" value="Unassembled WGS sequence"/>
</dbReference>
<dbReference type="InterPro" id="IPR050902">
    <property type="entry name" value="ABC_Transporter_SBP"/>
</dbReference>
<dbReference type="InterPro" id="IPR002491">
    <property type="entry name" value="ABC_transptr_periplasmic_BD"/>
</dbReference>
<evidence type="ECO:0000259" key="1">
    <source>
        <dbReference type="PROSITE" id="PS50983"/>
    </source>
</evidence>
<feature type="domain" description="Fe/B12 periplasmic-binding" evidence="1">
    <location>
        <begin position="21"/>
        <end position="269"/>
    </location>
</feature>
<dbReference type="AlphaFoldDB" id="A0A0T9QU04"/>
<reference evidence="3 4" key="2">
    <citation type="submission" date="2015-03" db="EMBL/GenBank/DDBJ databases">
        <authorList>
            <consortium name="Pathogen Informatics"/>
            <person name="Murphy D."/>
        </authorList>
    </citation>
    <scope>NUCLEOTIDE SEQUENCE [LARGE SCALE GENOMIC DNA]</scope>
    <source>
        <strain evidence="4">type strain: CIP110230</strain>
        <strain evidence="3">Type strain: CIP110230</strain>
    </source>
</reference>
<keyword evidence="4" id="KW-1185">Reference proteome</keyword>
<dbReference type="OrthoDB" id="9797736at2"/>
<proteinExistence type="predicted"/>
<dbReference type="EMBL" id="CWJL01000016">
    <property type="protein sequence ID" value="CRY67943.1"/>
    <property type="molecule type" value="Genomic_DNA"/>
</dbReference>
<sequence>MNRWLVILTFAIPLISQASQRIITIGGDVAEITYALGVGANIVARDRASVRPKELKALPDVGFMRQLNAEGILALKPTLVLTTERAAPSRALQQIAANGINVVYVPLDTDPQEVTNKIQLIATMVNQEEKGRQLIQRYQQQLASVVSTPLPVKALFIMNHAGIPPLAAGKNTPADTLFRAAGLKNAIQEFAGYRPLSQEGIIASAPDLLIITTHSVKSLGGVDNVWLIPGVALTPAGKQQRILVLDDISLLSFGLHTPGVLQQLHTAGK</sequence>
<reference evidence="2" key="1">
    <citation type="submission" date="2015-03" db="EMBL/GenBank/DDBJ databases">
        <authorList>
            <person name="Murphy D."/>
        </authorList>
    </citation>
    <scope>NUCLEOTIDE SEQUENCE [LARGE SCALE GENOMIC DNA]</scope>
    <source>
        <strain evidence="2">A125KOH2</strain>
    </source>
</reference>
<dbReference type="RefSeq" id="WP_049614508.1">
    <property type="nucleotide sequence ID" value="NZ_CAWMMU010000016.1"/>
</dbReference>
<evidence type="ECO:0000313" key="5">
    <source>
        <dbReference type="Proteomes" id="UP000045840"/>
    </source>
</evidence>
<reference evidence="5" key="3">
    <citation type="submission" date="2015-03" db="EMBL/GenBank/DDBJ databases">
        <authorList>
            <consortium name="Pathogen Informatics"/>
        </authorList>
    </citation>
    <scope>NUCLEOTIDE SEQUENCE [LARGE SCALE GENOMIC DNA]</scope>
    <source>
        <strain evidence="5">A125KOH2</strain>
    </source>
</reference>
<dbReference type="STRING" id="1288385.ERS137968_03040"/>